<keyword evidence="2" id="KW-0378">Hydrolase</keyword>
<dbReference type="Gene3D" id="3.40.50.1820">
    <property type="entry name" value="alpha/beta hydrolase"/>
    <property type="match status" value="1"/>
</dbReference>
<organism evidence="2 3">
    <name type="scientific">SAR86 cluster bacterium</name>
    <dbReference type="NCBI Taxonomy" id="2030880"/>
    <lineage>
        <taxon>Bacteria</taxon>
        <taxon>Pseudomonadati</taxon>
        <taxon>Pseudomonadota</taxon>
        <taxon>Gammaproteobacteria</taxon>
        <taxon>SAR86 cluster</taxon>
    </lineage>
</organism>
<evidence type="ECO:0000313" key="2">
    <source>
        <dbReference type="EMBL" id="PCJ27778.1"/>
    </source>
</evidence>
<name>A0A2A5B9I2_9GAMM</name>
<dbReference type="PANTHER" id="PTHR11614">
    <property type="entry name" value="PHOSPHOLIPASE-RELATED"/>
    <property type="match status" value="1"/>
</dbReference>
<dbReference type="EMBL" id="NVVJ01000005">
    <property type="protein sequence ID" value="PCJ27778.1"/>
    <property type="molecule type" value="Genomic_DNA"/>
</dbReference>
<sequence>MFSRANADTLREGLAPIDFNDVAAVDPSVQNLVKNYCTHYGLDFEHSLSIQHHIGLVQSGSYTVVCQYFTSTASNGESKGTIFLLHGYFDHSGIYRHLIRHCLQLGFCVVIFDFPGHGLSSGTVASIESFREYNKVFFDCLSVAQSQGLATPWIAIGQSTGGAIIVDSILDSKLADKFSFEKYLLLAPLLRPKHWYRSKLLFSISRWFWPTSPRKFSINSHDKDFLQFLAKKDSLQSKVLSGSWVLAMIDYQKRFDEARCSGEKLHIIQGTGDGTVDWKFNVPQFMKKFPNSKLYVIDDARHQLVNESTKYRDKVFSQIDQIMSRAD</sequence>
<gene>
    <name evidence="2" type="ORF">COA96_02710</name>
</gene>
<dbReference type="InterPro" id="IPR022742">
    <property type="entry name" value="Hydrolase_4"/>
</dbReference>
<protein>
    <submittedName>
        <fullName evidence="2">Hydrolase</fullName>
    </submittedName>
</protein>
<accession>A0A2A5B9I2</accession>
<proteinExistence type="predicted"/>
<evidence type="ECO:0000259" key="1">
    <source>
        <dbReference type="Pfam" id="PF12146"/>
    </source>
</evidence>
<dbReference type="AlphaFoldDB" id="A0A2A5B9I2"/>
<dbReference type="InterPro" id="IPR051044">
    <property type="entry name" value="MAG_DAG_Lipase"/>
</dbReference>
<comment type="caution">
    <text evidence="2">The sequence shown here is derived from an EMBL/GenBank/DDBJ whole genome shotgun (WGS) entry which is preliminary data.</text>
</comment>
<dbReference type="SUPFAM" id="SSF53474">
    <property type="entry name" value="alpha/beta-Hydrolases"/>
    <property type="match status" value="1"/>
</dbReference>
<dbReference type="Pfam" id="PF12146">
    <property type="entry name" value="Hydrolase_4"/>
    <property type="match status" value="1"/>
</dbReference>
<dbReference type="Proteomes" id="UP000218327">
    <property type="component" value="Unassembled WGS sequence"/>
</dbReference>
<feature type="domain" description="Serine aminopeptidase S33" evidence="1">
    <location>
        <begin position="77"/>
        <end position="308"/>
    </location>
</feature>
<evidence type="ECO:0000313" key="3">
    <source>
        <dbReference type="Proteomes" id="UP000218327"/>
    </source>
</evidence>
<dbReference type="GO" id="GO:0016787">
    <property type="term" value="F:hydrolase activity"/>
    <property type="evidence" value="ECO:0007669"/>
    <property type="project" value="UniProtKB-KW"/>
</dbReference>
<dbReference type="InterPro" id="IPR029058">
    <property type="entry name" value="AB_hydrolase_fold"/>
</dbReference>
<reference evidence="3" key="1">
    <citation type="submission" date="2017-08" db="EMBL/GenBank/DDBJ databases">
        <title>A dynamic microbial community with high functional redundancy inhabits the cold, oxic subseafloor aquifer.</title>
        <authorList>
            <person name="Tully B.J."/>
            <person name="Wheat C.G."/>
            <person name="Glazer B.T."/>
            <person name="Huber J.A."/>
        </authorList>
    </citation>
    <scope>NUCLEOTIDE SEQUENCE [LARGE SCALE GENOMIC DNA]</scope>
</reference>